<dbReference type="InterPro" id="IPR041677">
    <property type="entry name" value="DNA2/NAM7_AAA_11"/>
</dbReference>
<feature type="domain" description="DNA2/NAM7 helicase helicase" evidence="6">
    <location>
        <begin position="363"/>
        <end position="691"/>
    </location>
</feature>
<comment type="similarity">
    <text evidence="1">Belongs to the DNA2/NAM7 helicase family.</text>
</comment>
<feature type="domain" description="Restriction endonuclease type II-like" evidence="8">
    <location>
        <begin position="950"/>
        <end position="1044"/>
    </location>
</feature>
<keyword evidence="2" id="KW-0547">Nucleotide-binding</keyword>
<organism evidence="9 10">
    <name type="scientific">Ruegeria profundi</name>
    <dbReference type="NCBI Taxonomy" id="1685378"/>
    <lineage>
        <taxon>Bacteria</taxon>
        <taxon>Pseudomonadati</taxon>
        <taxon>Pseudomonadota</taxon>
        <taxon>Alphaproteobacteria</taxon>
        <taxon>Rhodobacterales</taxon>
        <taxon>Roseobacteraceae</taxon>
        <taxon>Ruegeria</taxon>
    </lineage>
</organism>
<dbReference type="Pfam" id="PF13087">
    <property type="entry name" value="AAA_12"/>
    <property type="match status" value="1"/>
</dbReference>
<dbReference type="CDD" id="cd18808">
    <property type="entry name" value="SF1_C_Upf1"/>
    <property type="match status" value="1"/>
</dbReference>
<dbReference type="InterPro" id="IPR011335">
    <property type="entry name" value="Restrct_endonuc-II-like"/>
</dbReference>
<dbReference type="AlphaFoldDB" id="A0A0X3TQ34"/>
<dbReference type="InterPro" id="IPR050534">
    <property type="entry name" value="Coronavir_polyprotein_1ab"/>
</dbReference>
<evidence type="ECO:0000256" key="5">
    <source>
        <dbReference type="ARBA" id="ARBA00022840"/>
    </source>
</evidence>
<evidence type="ECO:0000256" key="2">
    <source>
        <dbReference type="ARBA" id="ARBA00022741"/>
    </source>
</evidence>
<dbReference type="GO" id="GO:0005524">
    <property type="term" value="F:ATP binding"/>
    <property type="evidence" value="ECO:0007669"/>
    <property type="project" value="UniProtKB-KW"/>
</dbReference>
<accession>A0A0X3TQ34</accession>
<gene>
    <name evidence="9" type="ORF">AVO44_15765</name>
</gene>
<keyword evidence="4" id="KW-0347">Helicase</keyword>
<sequence>MGIVKNTLEAFPRGRTTNELFALLDVDFKASRREEIRAELLALQQQGAVVLGRDKKWRAISRVGVAQNAAGQRTPADTPFIDSDKLVAAPAIFQKEESPILDVEQDSSSDQAIDPIALIKYYRAALQSDPRGALTQADDRHGTAFQLVCGNGNLVPDENEIGVVRISLENLPDSFREALSRRDANEKTMAVGWPIAVSKKNGASAIQPVGLIAATWDRDDRSLQVRIDTDDVMVNPDWVKTLARNSAWSEAKLFKAFTGQAGTGLSKDAFLAKVKEAAARFVVGKITGRNFAATLDPNDEGIFDAMGVFLPTETSFTSGAVRDLDVIATWDSQKISRTALGQVLGLPYTGELRSAAPINVGPLNHEQIQATANSLSTPFSVVTGPPGTGKSQTIVAMVASEILQGGSVVVASKNHQALDAVEERLSEIAPSVNFYVRTLDPSRDIDQGMVETVAELVHEPSRGTGEVDPSVVASLASVSERRQAALEQIRLIRNLNTRLADTVEKIDLLGKESSKEADAASAEHKSSLWARILGWLFGRAKLAANSSGLDNISELKQDVLSCRKQLMEIGTPGDPVVLTEETESLAKTVMRRLLAKRAALTEDQRISLSNEHDDLTLHGGETMSRTIAQSVLEHRPLWLASVLGVPRRIPLYEGLFDLVVFDEASQCDIASALPLLARAKRAVVVGDDRQLAFIPQIGLKQDRNLMASYGLPPRGTGRFSQGRKSLFDLSRSTPNVPAVMLRDQYRSAEDIVGYINDAFYGGKLRVSADLSRLKLPKGQKPGLAWTDVSGPAVVSHGSQNVNMKEVSAIVSHVEALLTKNSYGGSIGVISPFRSQVQELDKALRERIPADLLHASDLRVGTVDGFQGQERDLILFSPTVHSRIRSSAITFIQRDWRRLNVAISRARAVAHVFGDLNFAQSGKIKQLRTLAARATSPTRQGGEGVFDSEWERVVFHALKARGLDPRPQYQIMGRRLDFALFGEGDIKLDLEIDGRRWHQDADGNRKLDDHWRDHLMRSAGWKIQRFWVDELKQDMEACLDLVERELSK</sequence>
<keyword evidence="5" id="KW-0067">ATP-binding</keyword>
<dbReference type="Gene3D" id="3.40.50.300">
    <property type="entry name" value="P-loop containing nucleotide triphosphate hydrolases"/>
    <property type="match status" value="2"/>
</dbReference>
<dbReference type="SUPFAM" id="SSF52980">
    <property type="entry name" value="Restriction endonuclease-like"/>
    <property type="match status" value="1"/>
</dbReference>
<evidence type="ECO:0000313" key="10">
    <source>
        <dbReference type="Proteomes" id="UP000053690"/>
    </source>
</evidence>
<comment type="caution">
    <text evidence="9">The sequence shown here is derived from an EMBL/GenBank/DDBJ whole genome shotgun (WGS) entry which is preliminary data.</text>
</comment>
<dbReference type="GO" id="GO:0043139">
    <property type="term" value="F:5'-3' DNA helicase activity"/>
    <property type="evidence" value="ECO:0007669"/>
    <property type="project" value="TreeGrafter"/>
</dbReference>
<dbReference type="InterPro" id="IPR041679">
    <property type="entry name" value="DNA2/NAM7-like_C"/>
</dbReference>
<dbReference type="Pfam" id="PF13086">
    <property type="entry name" value="AAA_11"/>
    <property type="match status" value="1"/>
</dbReference>
<name>A0A0X3TQ34_9RHOB</name>
<dbReference type="STRING" id="1685378.AVO44_15765"/>
<evidence type="ECO:0000259" key="7">
    <source>
        <dbReference type="Pfam" id="PF13087"/>
    </source>
</evidence>
<dbReference type="GO" id="GO:0016787">
    <property type="term" value="F:hydrolase activity"/>
    <property type="evidence" value="ECO:0007669"/>
    <property type="project" value="UniProtKB-KW"/>
</dbReference>
<evidence type="ECO:0008006" key="11">
    <source>
        <dbReference type="Google" id="ProtNLM"/>
    </source>
</evidence>
<proteinExistence type="inferred from homology"/>
<protein>
    <recommendedName>
        <fullName evidence="11">AAA family ATPase</fullName>
    </recommendedName>
</protein>
<evidence type="ECO:0000256" key="4">
    <source>
        <dbReference type="ARBA" id="ARBA00022806"/>
    </source>
</evidence>
<dbReference type="SUPFAM" id="SSF52540">
    <property type="entry name" value="P-loop containing nucleoside triphosphate hydrolases"/>
    <property type="match status" value="1"/>
</dbReference>
<keyword evidence="3" id="KW-0378">Hydrolase</keyword>
<evidence type="ECO:0000256" key="1">
    <source>
        <dbReference type="ARBA" id="ARBA00007913"/>
    </source>
</evidence>
<keyword evidence="10" id="KW-1185">Reference proteome</keyword>
<evidence type="ECO:0000259" key="8">
    <source>
        <dbReference type="Pfam" id="PF18741"/>
    </source>
</evidence>
<dbReference type="EMBL" id="LQBP01000008">
    <property type="protein sequence ID" value="KUJ77847.1"/>
    <property type="molecule type" value="Genomic_DNA"/>
</dbReference>
<dbReference type="Proteomes" id="UP000053690">
    <property type="component" value="Unassembled WGS sequence"/>
</dbReference>
<dbReference type="Gene3D" id="3.40.960.10">
    <property type="entry name" value="VSR Endonuclease"/>
    <property type="match status" value="1"/>
</dbReference>
<dbReference type="Pfam" id="PF18741">
    <property type="entry name" value="MTES_1575"/>
    <property type="match status" value="1"/>
</dbReference>
<feature type="domain" description="DNA2/NAM7 helicase-like C-terminal" evidence="7">
    <location>
        <begin position="724"/>
        <end position="914"/>
    </location>
</feature>
<dbReference type="InterPro" id="IPR027417">
    <property type="entry name" value="P-loop_NTPase"/>
</dbReference>
<dbReference type="PANTHER" id="PTHR43788:SF8">
    <property type="entry name" value="DNA-BINDING PROTEIN SMUBP-2"/>
    <property type="match status" value="1"/>
</dbReference>
<evidence type="ECO:0000259" key="6">
    <source>
        <dbReference type="Pfam" id="PF13086"/>
    </source>
</evidence>
<evidence type="ECO:0000313" key="9">
    <source>
        <dbReference type="EMBL" id="KUJ77847.1"/>
    </source>
</evidence>
<dbReference type="InterPro" id="IPR049468">
    <property type="entry name" value="Restrct_endonuc-II-like_dom"/>
</dbReference>
<dbReference type="InterPro" id="IPR047187">
    <property type="entry name" value="SF1_C_Upf1"/>
</dbReference>
<reference evidence="10" key="1">
    <citation type="submission" date="2015-12" db="EMBL/GenBank/DDBJ databases">
        <authorList>
            <person name="Zhang G."/>
            <person name="Stingl U."/>
        </authorList>
    </citation>
    <scope>NUCLEOTIDE SEQUENCE [LARGE SCALE GENOMIC DNA]</scope>
    <source>
        <strain evidence="10">ZGT108</strain>
    </source>
</reference>
<dbReference type="PANTHER" id="PTHR43788">
    <property type="entry name" value="DNA2/NAM7 HELICASE FAMILY MEMBER"/>
    <property type="match status" value="1"/>
</dbReference>
<evidence type="ECO:0000256" key="3">
    <source>
        <dbReference type="ARBA" id="ARBA00022801"/>
    </source>
</evidence>